<evidence type="ECO:0000313" key="2">
    <source>
        <dbReference type="Proteomes" id="UP001458880"/>
    </source>
</evidence>
<reference evidence="1 2" key="1">
    <citation type="journal article" date="2024" name="BMC Genomics">
        <title>De novo assembly and annotation of Popillia japonica's genome with initial clues to its potential as an invasive pest.</title>
        <authorList>
            <person name="Cucini C."/>
            <person name="Boschi S."/>
            <person name="Funari R."/>
            <person name="Cardaioli E."/>
            <person name="Iannotti N."/>
            <person name="Marturano G."/>
            <person name="Paoli F."/>
            <person name="Bruttini M."/>
            <person name="Carapelli A."/>
            <person name="Frati F."/>
            <person name="Nardi F."/>
        </authorList>
    </citation>
    <scope>NUCLEOTIDE SEQUENCE [LARGE SCALE GENOMIC DNA]</scope>
    <source>
        <strain evidence="1">DMR45628</strain>
    </source>
</reference>
<name>A0AAW1KTK7_POPJA</name>
<keyword evidence="2" id="KW-1185">Reference proteome</keyword>
<evidence type="ECO:0000313" key="1">
    <source>
        <dbReference type="EMBL" id="KAK9722948.1"/>
    </source>
</evidence>
<organism evidence="1 2">
    <name type="scientific">Popillia japonica</name>
    <name type="common">Japanese beetle</name>
    <dbReference type="NCBI Taxonomy" id="7064"/>
    <lineage>
        <taxon>Eukaryota</taxon>
        <taxon>Metazoa</taxon>
        <taxon>Ecdysozoa</taxon>
        <taxon>Arthropoda</taxon>
        <taxon>Hexapoda</taxon>
        <taxon>Insecta</taxon>
        <taxon>Pterygota</taxon>
        <taxon>Neoptera</taxon>
        <taxon>Endopterygota</taxon>
        <taxon>Coleoptera</taxon>
        <taxon>Polyphaga</taxon>
        <taxon>Scarabaeiformia</taxon>
        <taxon>Scarabaeidae</taxon>
        <taxon>Rutelinae</taxon>
        <taxon>Popillia</taxon>
    </lineage>
</organism>
<dbReference type="EMBL" id="JASPKY010000183">
    <property type="protein sequence ID" value="KAK9722948.1"/>
    <property type="molecule type" value="Genomic_DNA"/>
</dbReference>
<comment type="caution">
    <text evidence="1">The sequence shown here is derived from an EMBL/GenBank/DDBJ whole genome shotgun (WGS) entry which is preliminary data.</text>
</comment>
<gene>
    <name evidence="1" type="ORF">QE152_g19415</name>
</gene>
<protein>
    <submittedName>
        <fullName evidence="1">Uncharacterized protein</fullName>
    </submittedName>
</protein>
<proteinExistence type="predicted"/>
<sequence length="91" mass="10520">MVYWISSKIGFCHKNSLEDNDNSSRVQSQLRFDLHLAEPSIKELLRFRFVDSKVNPPPSSDLFFSLADVFPKIWHSCKIASEKISFNGWDA</sequence>
<accession>A0AAW1KTK7</accession>
<dbReference type="AlphaFoldDB" id="A0AAW1KTK7"/>
<dbReference type="Proteomes" id="UP001458880">
    <property type="component" value="Unassembled WGS sequence"/>
</dbReference>